<dbReference type="Proteomes" id="UP000253506">
    <property type="component" value="Unassembled WGS sequence"/>
</dbReference>
<evidence type="ECO:0000313" key="1">
    <source>
        <dbReference type="EMBL" id="RCX01074.1"/>
    </source>
</evidence>
<organism evidence="1 2">
    <name type="scientific">Marinomonas foliarum</name>
    <dbReference type="NCBI Taxonomy" id="491950"/>
    <lineage>
        <taxon>Bacteria</taxon>
        <taxon>Pseudomonadati</taxon>
        <taxon>Pseudomonadota</taxon>
        <taxon>Gammaproteobacteria</taxon>
        <taxon>Oceanospirillales</taxon>
        <taxon>Oceanospirillaceae</taxon>
        <taxon>Marinomonas</taxon>
    </lineage>
</organism>
<proteinExistence type="predicted"/>
<protein>
    <submittedName>
        <fullName evidence="1">Uncharacterized protein</fullName>
    </submittedName>
</protein>
<comment type="caution">
    <text evidence="1">The sequence shown here is derived from an EMBL/GenBank/DDBJ whole genome shotgun (WGS) entry which is preliminary data.</text>
</comment>
<sequence>MFFIKLVAALIVMLGLAIYIVNNSIKAKVSPIEEVTSAPYEGLKFHNTAPRNPMSFSDTAALWVRFFTEKKVDTTPDINIPLRPVSRADLEALSSDTLHMVKETAIKSPI</sequence>
<reference evidence="1 2" key="1">
    <citation type="submission" date="2018-07" db="EMBL/GenBank/DDBJ databases">
        <title>Genomic Encyclopedia of Type Strains, Phase III (KMG-III): the genomes of soil and plant-associated and newly described type strains.</title>
        <authorList>
            <person name="Whitman W."/>
        </authorList>
    </citation>
    <scope>NUCLEOTIDE SEQUENCE [LARGE SCALE GENOMIC DNA]</scope>
    <source>
        <strain evidence="1 2">CECT 7731</strain>
    </source>
</reference>
<gene>
    <name evidence="1" type="ORF">DFP77_11967</name>
</gene>
<evidence type="ECO:0000313" key="2">
    <source>
        <dbReference type="Proteomes" id="UP000253506"/>
    </source>
</evidence>
<name>A0A369A0S2_9GAMM</name>
<dbReference type="AlphaFoldDB" id="A0A369A0S2"/>
<dbReference type="EMBL" id="QPJQ01000019">
    <property type="protein sequence ID" value="RCX01074.1"/>
    <property type="molecule type" value="Genomic_DNA"/>
</dbReference>
<dbReference type="RefSeq" id="WP_181858538.1">
    <property type="nucleotide sequence ID" value="NZ_QPJQ01000019.1"/>
</dbReference>
<accession>A0A369A0S2</accession>